<name>A0ABW7G9Y5_9BURK</name>
<evidence type="ECO:0000313" key="3">
    <source>
        <dbReference type="EMBL" id="MFG6458712.1"/>
    </source>
</evidence>
<evidence type="ECO:0000313" key="4">
    <source>
        <dbReference type="Proteomes" id="UP001606305"/>
    </source>
</evidence>
<dbReference type="Proteomes" id="UP001606305">
    <property type="component" value="Unassembled WGS sequence"/>
</dbReference>
<organism evidence="3 4">
    <name type="scientific">Pelomonas nitida</name>
    <dbReference type="NCBI Taxonomy" id="3299027"/>
    <lineage>
        <taxon>Bacteria</taxon>
        <taxon>Pseudomonadati</taxon>
        <taxon>Pseudomonadota</taxon>
        <taxon>Betaproteobacteria</taxon>
        <taxon>Burkholderiales</taxon>
        <taxon>Sphaerotilaceae</taxon>
        <taxon>Roseateles</taxon>
    </lineage>
</organism>
<evidence type="ECO:0000259" key="2">
    <source>
        <dbReference type="PROSITE" id="PS50222"/>
    </source>
</evidence>
<dbReference type="PROSITE" id="PS50222">
    <property type="entry name" value="EF_HAND_2"/>
    <property type="match status" value="1"/>
</dbReference>
<sequence>MTPNPRLLAALLGAALLPAMAASHSSATFISEQDLNGDGKVLLAEFKLGRQVEFARMDFDADGVLSEAEYLGEFEGRLMLRVGKIADPEKRREEQQRQMRQAKVRFGVLDADKNGSISPEEFQATGMRMFNLHDRNQDGVVDDTDMKLAEQERKDGKTSFVSP</sequence>
<comment type="caution">
    <text evidence="3">The sequence shown here is derived from an EMBL/GenBank/DDBJ whole genome shotgun (WGS) entry which is preliminary data.</text>
</comment>
<feature type="domain" description="EF-hand" evidence="2">
    <location>
        <begin position="97"/>
        <end position="132"/>
    </location>
</feature>
<dbReference type="SUPFAM" id="SSF47473">
    <property type="entry name" value="EF-hand"/>
    <property type="match status" value="1"/>
</dbReference>
<dbReference type="PROSITE" id="PS00018">
    <property type="entry name" value="EF_HAND_1"/>
    <property type="match status" value="2"/>
</dbReference>
<proteinExistence type="predicted"/>
<protein>
    <recommendedName>
        <fullName evidence="2">EF-hand domain-containing protein</fullName>
    </recommendedName>
</protein>
<dbReference type="InterPro" id="IPR018247">
    <property type="entry name" value="EF_Hand_1_Ca_BS"/>
</dbReference>
<dbReference type="InterPro" id="IPR002048">
    <property type="entry name" value="EF_hand_dom"/>
</dbReference>
<dbReference type="Pfam" id="PF13202">
    <property type="entry name" value="EF-hand_5"/>
    <property type="match status" value="1"/>
</dbReference>
<reference evidence="3 4" key="1">
    <citation type="submission" date="2024-09" db="EMBL/GenBank/DDBJ databases">
        <title>Novel species of the genus Pelomonas and Roseateles isolated from streams.</title>
        <authorList>
            <person name="Lu H."/>
        </authorList>
    </citation>
    <scope>NUCLEOTIDE SEQUENCE [LARGE SCALE GENOMIC DNA]</scope>
    <source>
        <strain evidence="3 4">BYS96W</strain>
    </source>
</reference>
<dbReference type="Gene3D" id="1.10.238.10">
    <property type="entry name" value="EF-hand"/>
    <property type="match status" value="1"/>
</dbReference>
<accession>A0ABW7G9Y5</accession>
<dbReference type="EMBL" id="JBIGIA010000014">
    <property type="protein sequence ID" value="MFG6458712.1"/>
    <property type="molecule type" value="Genomic_DNA"/>
</dbReference>
<feature type="chain" id="PRO_5046088190" description="EF-hand domain-containing protein" evidence="1">
    <location>
        <begin position="22"/>
        <end position="163"/>
    </location>
</feature>
<keyword evidence="4" id="KW-1185">Reference proteome</keyword>
<gene>
    <name evidence="3" type="ORF">ACG00X_17885</name>
</gene>
<feature type="signal peptide" evidence="1">
    <location>
        <begin position="1"/>
        <end position="21"/>
    </location>
</feature>
<dbReference type="RefSeq" id="WP_394489958.1">
    <property type="nucleotide sequence ID" value="NZ_JBIGIA010000014.1"/>
</dbReference>
<keyword evidence="1" id="KW-0732">Signal</keyword>
<dbReference type="InterPro" id="IPR011992">
    <property type="entry name" value="EF-hand-dom_pair"/>
</dbReference>
<evidence type="ECO:0000256" key="1">
    <source>
        <dbReference type="SAM" id="SignalP"/>
    </source>
</evidence>